<accession>A0A5N7N086</accession>
<keyword evidence="2" id="KW-1185">Reference proteome</keyword>
<evidence type="ECO:0000313" key="1">
    <source>
        <dbReference type="EMBL" id="MPR29506.1"/>
    </source>
</evidence>
<proteinExistence type="predicted"/>
<organism evidence="1 2">
    <name type="scientific">Microvirga tunisiensis</name>
    <dbReference type="NCBI Taxonomy" id="2108360"/>
    <lineage>
        <taxon>Bacteria</taxon>
        <taxon>Pseudomonadati</taxon>
        <taxon>Pseudomonadota</taxon>
        <taxon>Alphaproteobacteria</taxon>
        <taxon>Hyphomicrobiales</taxon>
        <taxon>Methylobacteriaceae</taxon>
        <taxon>Microvirga</taxon>
    </lineage>
</organism>
<name>A0A5N7N086_9HYPH</name>
<comment type="caution">
    <text evidence="1">The sequence shown here is derived from an EMBL/GenBank/DDBJ whole genome shotgun (WGS) entry which is preliminary data.</text>
</comment>
<dbReference type="AlphaFoldDB" id="A0A5N7N086"/>
<dbReference type="Proteomes" id="UP000403266">
    <property type="component" value="Unassembled WGS sequence"/>
</dbReference>
<reference evidence="1 2" key="1">
    <citation type="journal article" date="2019" name="Syst. Appl. Microbiol.">
        <title>Microvirga tunisiensis sp. nov., a root nodule symbiotic bacterium isolated from Lupinus micranthus and L. luteus grown in Northern Tunisia.</title>
        <authorList>
            <person name="Msaddak A."/>
            <person name="Rejili M."/>
            <person name="Duran D."/>
            <person name="Mars M."/>
            <person name="Palacios J.M."/>
            <person name="Ruiz-Argueso T."/>
            <person name="Rey L."/>
            <person name="Imperial J."/>
        </authorList>
    </citation>
    <scope>NUCLEOTIDE SEQUENCE [LARGE SCALE GENOMIC DNA]</scope>
    <source>
        <strain evidence="1 2">Lmie10</strain>
    </source>
</reference>
<evidence type="ECO:0000313" key="2">
    <source>
        <dbReference type="Proteomes" id="UP000403266"/>
    </source>
</evidence>
<dbReference type="EMBL" id="VOSK01000237">
    <property type="protein sequence ID" value="MPR29506.1"/>
    <property type="molecule type" value="Genomic_DNA"/>
</dbReference>
<protein>
    <submittedName>
        <fullName evidence="1">Uncharacterized protein</fullName>
    </submittedName>
</protein>
<gene>
    <name evidence="1" type="ORF">FS320_31565</name>
</gene>
<sequence>MLVVVVRDRLRRKYQAAAAMMARITMSHSQLVPPSVAPGAAGAAGVVCARASFNATKVAAVEIWSVLSMMVVPLPS</sequence>
<dbReference type="RefSeq" id="WP_152716403.1">
    <property type="nucleotide sequence ID" value="NZ_VOSJ01000246.1"/>
</dbReference>